<reference evidence="3" key="1">
    <citation type="journal article" date="2014" name="Proc. Natl. Acad. Sci. U.S.A.">
        <title>Extensive sampling of basidiomycete genomes demonstrates inadequacy of the white-rot/brown-rot paradigm for wood decay fungi.</title>
        <authorList>
            <person name="Riley R."/>
            <person name="Salamov A.A."/>
            <person name="Brown D.W."/>
            <person name="Nagy L.G."/>
            <person name="Floudas D."/>
            <person name="Held B.W."/>
            <person name="Levasseur A."/>
            <person name="Lombard V."/>
            <person name="Morin E."/>
            <person name="Otillar R."/>
            <person name="Lindquist E.A."/>
            <person name="Sun H."/>
            <person name="LaButti K.M."/>
            <person name="Schmutz J."/>
            <person name="Jabbour D."/>
            <person name="Luo H."/>
            <person name="Baker S.E."/>
            <person name="Pisabarro A.G."/>
            <person name="Walton J.D."/>
            <person name="Blanchette R.A."/>
            <person name="Henrissat B."/>
            <person name="Martin F."/>
            <person name="Cullen D."/>
            <person name="Hibbett D.S."/>
            <person name="Grigoriev I.V."/>
        </authorList>
    </citation>
    <scope>NUCLEOTIDE SEQUENCE [LARGE SCALE GENOMIC DNA]</scope>
    <source>
        <strain evidence="3">CBS 339.88</strain>
    </source>
</reference>
<sequence>MSVNSLPSFAQAFSNHSLSSISGNNALPPIMQQGRKRINDDHIRVKDESPEPDDDAAPPPSSLMPSPLKKRRVTVSGTAPHPLHIDVRPAPDQSISTPISPVVMGFTVQRDNPGAIEQVRSTFSIKQKQQALIEQRRGSAAGIMSPTVSDDHQRQMPPQPPPPAQAPTPRTARRSPNMNPATRRQRAASPQPTPMQVQQQQAIQQQQQQQQPPQNSLPPPPISFARRRAALLGGKKKPADIVISPREAHTRDQFQPSIQSAPPVPQAGGQNQFYSGRFQMALPRLPNLTPGTDSIRRVPGNVPPTPTRLSLLQNPPLVQNRSPPAPSVPISSSLVPPTPTSFTRPGMYQGDKAAFLQPFELFYEALNDSKQLKNWLGDQLHKSQSLMQNLTQQQERINETVESLVEKRVSGIKSEMTALRRRVEDLEEALRSGHRRASMDLGGSVPAIHNNNKGLQNGVPSGSVAPESYSFPPVSAQDAAASGSARLTVRPEPTRRLSSPGWGQDRQHASGSENNGSGSPVPFDARRVSTSATRHEPPPPSSSTSRPKQSPPQVYRDGPKHIVHPPTPPTQARAAVEGRPQPPPLTRQGSSHSTGVPMVMISGERERDGQSTATTRRAGSRRNSVVMSPPEVES</sequence>
<feature type="compositionally biased region" description="Polar residues" evidence="1">
    <location>
        <begin position="509"/>
        <end position="518"/>
    </location>
</feature>
<dbReference type="AlphaFoldDB" id="A0A067TK39"/>
<evidence type="ECO:0000313" key="2">
    <source>
        <dbReference type="EMBL" id="KDR82707.1"/>
    </source>
</evidence>
<keyword evidence="3" id="KW-1185">Reference proteome</keyword>
<protein>
    <submittedName>
        <fullName evidence="2">Uncharacterized protein</fullName>
    </submittedName>
</protein>
<feature type="compositionally biased region" description="Polar residues" evidence="1">
    <location>
        <begin position="449"/>
        <end position="460"/>
    </location>
</feature>
<feature type="region of interest" description="Disordered" evidence="1">
    <location>
        <begin position="431"/>
        <end position="634"/>
    </location>
</feature>
<dbReference type="OrthoDB" id="2138242at2759"/>
<feature type="compositionally biased region" description="Low complexity" evidence="1">
    <location>
        <begin position="194"/>
        <end position="214"/>
    </location>
</feature>
<feature type="compositionally biased region" description="Pro residues" evidence="1">
    <location>
        <begin position="157"/>
        <end position="166"/>
    </location>
</feature>
<feature type="compositionally biased region" description="Low complexity" evidence="1">
    <location>
        <begin position="542"/>
        <end position="552"/>
    </location>
</feature>
<dbReference type="Proteomes" id="UP000027222">
    <property type="component" value="Unassembled WGS sequence"/>
</dbReference>
<evidence type="ECO:0000256" key="1">
    <source>
        <dbReference type="SAM" id="MobiDB-lite"/>
    </source>
</evidence>
<organism evidence="2 3">
    <name type="scientific">Galerina marginata (strain CBS 339.88)</name>
    <dbReference type="NCBI Taxonomy" id="685588"/>
    <lineage>
        <taxon>Eukaryota</taxon>
        <taxon>Fungi</taxon>
        <taxon>Dikarya</taxon>
        <taxon>Basidiomycota</taxon>
        <taxon>Agaricomycotina</taxon>
        <taxon>Agaricomycetes</taxon>
        <taxon>Agaricomycetidae</taxon>
        <taxon>Agaricales</taxon>
        <taxon>Agaricineae</taxon>
        <taxon>Strophariaceae</taxon>
        <taxon>Galerina</taxon>
    </lineage>
</organism>
<evidence type="ECO:0000313" key="3">
    <source>
        <dbReference type="Proteomes" id="UP000027222"/>
    </source>
</evidence>
<gene>
    <name evidence="2" type="ORF">GALMADRAFT_220699</name>
</gene>
<feature type="region of interest" description="Disordered" evidence="1">
    <location>
        <begin position="129"/>
        <end position="227"/>
    </location>
</feature>
<proteinExistence type="predicted"/>
<dbReference type="EMBL" id="KL142369">
    <property type="protein sequence ID" value="KDR82707.1"/>
    <property type="molecule type" value="Genomic_DNA"/>
</dbReference>
<name>A0A067TK39_GALM3</name>
<accession>A0A067TK39</accession>
<dbReference type="HOGENOM" id="CLU_015636_0_0_1"/>
<feature type="compositionally biased region" description="Basic and acidic residues" evidence="1">
    <location>
        <begin position="37"/>
        <end position="49"/>
    </location>
</feature>
<feature type="region of interest" description="Disordered" evidence="1">
    <location>
        <begin position="17"/>
        <end position="98"/>
    </location>
</feature>